<evidence type="ECO:0000256" key="3">
    <source>
        <dbReference type="ARBA" id="ARBA00022679"/>
    </source>
</evidence>
<dbReference type="Proteomes" id="UP000501891">
    <property type="component" value="Chromosome"/>
</dbReference>
<gene>
    <name evidence="5" type="ORF">HHL28_00940</name>
</gene>
<dbReference type="Gene3D" id="3.90.1150.10">
    <property type="entry name" value="Aspartate Aminotransferase, domain 1"/>
    <property type="match status" value="1"/>
</dbReference>
<evidence type="ECO:0000256" key="1">
    <source>
        <dbReference type="ARBA" id="ARBA00001933"/>
    </source>
</evidence>
<accession>A0A858RCS7</accession>
<dbReference type="InterPro" id="IPR015422">
    <property type="entry name" value="PyrdxlP-dep_Trfase_small"/>
</dbReference>
<dbReference type="KEGG" id="acru:HHL28_00940"/>
<dbReference type="PANTHER" id="PTHR42832:SF3">
    <property type="entry name" value="L-GLUTAMINE--4-(METHYLSULFANYL)-2-OXOBUTANOATE AMINOTRANSFERASE"/>
    <property type="match status" value="1"/>
</dbReference>
<dbReference type="EMBL" id="CP051775">
    <property type="protein sequence ID" value="QJE74726.1"/>
    <property type="molecule type" value="Genomic_DNA"/>
</dbReference>
<keyword evidence="6" id="KW-1185">Reference proteome</keyword>
<comment type="cofactor">
    <cofactor evidence="1">
        <name>pyridoxal 5'-phosphate</name>
        <dbReference type="ChEBI" id="CHEBI:597326"/>
    </cofactor>
</comment>
<dbReference type="AlphaFoldDB" id="A0A858RCS7"/>
<dbReference type="InterPro" id="IPR004839">
    <property type="entry name" value="Aminotransferase_I/II_large"/>
</dbReference>
<dbReference type="SUPFAM" id="SSF53383">
    <property type="entry name" value="PLP-dependent transferases"/>
    <property type="match status" value="1"/>
</dbReference>
<evidence type="ECO:0000313" key="5">
    <source>
        <dbReference type="EMBL" id="QJE74726.1"/>
    </source>
</evidence>
<organism evidence="5 6">
    <name type="scientific">Aerophototrophica crusticola</name>
    <dbReference type="NCBI Taxonomy" id="1709002"/>
    <lineage>
        <taxon>Bacteria</taxon>
        <taxon>Pseudomonadati</taxon>
        <taxon>Pseudomonadota</taxon>
        <taxon>Alphaproteobacteria</taxon>
        <taxon>Rhodospirillales</taxon>
        <taxon>Rhodospirillaceae</taxon>
        <taxon>Aerophototrophica</taxon>
    </lineage>
</organism>
<dbReference type="PANTHER" id="PTHR42832">
    <property type="entry name" value="AMINO ACID AMINOTRANSFERASE"/>
    <property type="match status" value="1"/>
</dbReference>
<protein>
    <submittedName>
        <fullName evidence="5">Aminotransferase class I/II-fold pyridoxal phosphate-dependent enzyme</fullName>
    </submittedName>
</protein>
<dbReference type="InterPro" id="IPR015424">
    <property type="entry name" value="PyrdxlP-dep_Trfase"/>
</dbReference>
<dbReference type="CDD" id="cd00609">
    <property type="entry name" value="AAT_like"/>
    <property type="match status" value="1"/>
</dbReference>
<name>A0A858RCS7_9PROT</name>
<keyword evidence="3" id="KW-0808">Transferase</keyword>
<proteinExistence type="predicted"/>
<dbReference type="GO" id="GO:0008483">
    <property type="term" value="F:transaminase activity"/>
    <property type="evidence" value="ECO:0007669"/>
    <property type="project" value="UniProtKB-KW"/>
</dbReference>
<dbReference type="GO" id="GO:0030170">
    <property type="term" value="F:pyridoxal phosphate binding"/>
    <property type="evidence" value="ECO:0007669"/>
    <property type="project" value="InterPro"/>
</dbReference>
<evidence type="ECO:0000259" key="4">
    <source>
        <dbReference type="Pfam" id="PF00155"/>
    </source>
</evidence>
<dbReference type="Pfam" id="PF00155">
    <property type="entry name" value="Aminotran_1_2"/>
    <property type="match status" value="1"/>
</dbReference>
<dbReference type="InterPro" id="IPR015421">
    <property type="entry name" value="PyrdxlP-dep_Trfase_major"/>
</dbReference>
<evidence type="ECO:0000256" key="2">
    <source>
        <dbReference type="ARBA" id="ARBA00022576"/>
    </source>
</evidence>
<dbReference type="InterPro" id="IPR050881">
    <property type="entry name" value="LL-DAP_aminotransferase"/>
</dbReference>
<sequence>MEDKGPPGLSPLLNGRLGALADYPFPRLTALLSGVAPLANVEPVVMSIGEPQHAPPALLDQALRDNAHLWGKYPPVAGTPDFRAAVAGWLSRRYALPDGFIEADRMVLPLAGTREGLFLLAQLAVPEEKGGRRPAVLIPNPFYAVYQGAAVLAGADAIFLPAVKETGWLPDLDAVDDSTWARTALFYLCTPANPQGAVADLAYLKRALSLARRFGFVLAVDECYAEIWDKAPPPGALEAAKALGGLNPTANLLVFHSLSKRSGAAGLRSGFVAGDPNLIQAFGRMRNYALAGNPLPALAASAALWRDEAHVEENRRLYREKIDAAEAALGGRFGFYRPAGGFFLWLDVGDGEEAAKKLWQHGAIRVLPGAYLTQPEPSGINRSQPFVRVALVHDTDTVSRTLERMARILA</sequence>
<evidence type="ECO:0000313" key="6">
    <source>
        <dbReference type="Proteomes" id="UP000501891"/>
    </source>
</evidence>
<feature type="domain" description="Aminotransferase class I/classII large" evidence="4">
    <location>
        <begin position="44"/>
        <end position="404"/>
    </location>
</feature>
<dbReference type="Gene3D" id="3.40.640.10">
    <property type="entry name" value="Type I PLP-dependent aspartate aminotransferase-like (Major domain)"/>
    <property type="match status" value="1"/>
</dbReference>
<keyword evidence="2 5" id="KW-0032">Aminotransferase</keyword>
<reference evidence="5" key="1">
    <citation type="submission" date="2020-04" db="EMBL/GenBank/DDBJ databases">
        <title>A desert anoxygenic phototrophic bacterium fixes CO2 using RubisCO under aerobic conditions.</title>
        <authorList>
            <person name="Tang K."/>
        </authorList>
    </citation>
    <scope>NUCLEOTIDE SEQUENCE [LARGE SCALE GENOMIC DNA]</scope>
    <source>
        <strain evidence="5">MIMtkB3</strain>
    </source>
</reference>